<dbReference type="Proteomes" id="UP000000442">
    <property type="component" value="Chromosome"/>
</dbReference>
<feature type="region of interest" description="Disordered" evidence="1">
    <location>
        <begin position="17"/>
        <end position="81"/>
    </location>
</feature>
<dbReference type="EMBL" id="CP001087">
    <property type="protein sequence ID" value="ACN17187.1"/>
    <property type="molecule type" value="Genomic_DNA"/>
</dbReference>
<accession>C0QCV5</accession>
<keyword evidence="3" id="KW-1185">Reference proteome</keyword>
<evidence type="ECO:0000313" key="3">
    <source>
        <dbReference type="Proteomes" id="UP000000442"/>
    </source>
</evidence>
<evidence type="ECO:0000256" key="1">
    <source>
        <dbReference type="SAM" id="MobiDB-lite"/>
    </source>
</evidence>
<reference evidence="2 3" key="1">
    <citation type="journal article" date="2009" name="Environ. Microbiol.">
        <title>Genome sequence of Desulfobacterium autotrophicum HRM2, a marine sulfate reducer oxidizing organic carbon completely to carbon dioxide.</title>
        <authorList>
            <person name="Strittmatter A.W."/>
            <person name="Liesegang H."/>
            <person name="Rabus R."/>
            <person name="Decker I."/>
            <person name="Amann J."/>
            <person name="Andres S."/>
            <person name="Henne A."/>
            <person name="Fricke W.F."/>
            <person name="Martinez-Arias R."/>
            <person name="Bartels D."/>
            <person name="Goesmann A."/>
            <person name="Krause L."/>
            <person name="Puehler A."/>
            <person name="Klenk H.P."/>
            <person name="Richter M."/>
            <person name="Schuler M."/>
            <person name="Gloeckner F.O."/>
            <person name="Meyerdierks A."/>
            <person name="Gottschalk G."/>
            <person name="Amann R."/>
        </authorList>
    </citation>
    <scope>NUCLEOTIDE SEQUENCE [LARGE SCALE GENOMIC DNA]</scope>
    <source>
        <strain evidence="3">ATCC 43914 / DSM 3382 / HRM2</strain>
    </source>
</reference>
<organism evidence="2 3">
    <name type="scientific">Desulforapulum autotrophicum (strain ATCC 43914 / DSM 3382 / VKM B-1955 / HRM2)</name>
    <name type="common">Desulfobacterium autotrophicum</name>
    <dbReference type="NCBI Taxonomy" id="177437"/>
    <lineage>
        <taxon>Bacteria</taxon>
        <taxon>Pseudomonadati</taxon>
        <taxon>Thermodesulfobacteriota</taxon>
        <taxon>Desulfobacteria</taxon>
        <taxon>Desulfobacterales</taxon>
        <taxon>Desulfobacteraceae</taxon>
        <taxon>Desulforapulum</taxon>
    </lineage>
</organism>
<dbReference type="KEGG" id="dat:HRM2_41300"/>
<sequence length="188" mass="20428">MSVTLLGVLHYCFHKGRQRNPPSLVEETSGSFPETSPAGGEAPAGVEVPAGGEAPAGDTGDNAEKASQASPMTLETETDPWERHVLYTRSIESAYKNRKASSEDHDRAIDLSYKYINEFQALKPVVFDRIGDPPRLIPAFKVLAIILEEDGDYDRAVSVCETALANGVDDGTKSGFEGRIQRIFDKKG</sequence>
<evidence type="ECO:0000313" key="2">
    <source>
        <dbReference type="EMBL" id="ACN17187.1"/>
    </source>
</evidence>
<gene>
    <name evidence="2" type="ordered locus">HRM2_41300</name>
</gene>
<dbReference type="HOGENOM" id="CLU_1438940_0_0_7"/>
<dbReference type="STRING" id="177437.HRM2_41300"/>
<proteinExistence type="predicted"/>
<dbReference type="AlphaFoldDB" id="C0QCV5"/>
<protein>
    <submittedName>
        <fullName evidence="2">Uncharacterized protein</fullName>
    </submittedName>
</protein>
<name>C0QCV5_DESAH</name>
<feature type="compositionally biased region" description="Polar residues" evidence="1">
    <location>
        <begin position="65"/>
        <end position="75"/>
    </location>
</feature>